<evidence type="ECO:0000313" key="3">
    <source>
        <dbReference type="EMBL" id="OOV35884.1"/>
    </source>
</evidence>
<accession>A0A1T1D4W0</accession>
<evidence type="ECO:0000313" key="4">
    <source>
        <dbReference type="Proteomes" id="UP000242590"/>
    </source>
</evidence>
<evidence type="ECO:0000256" key="1">
    <source>
        <dbReference type="SAM" id="MobiDB-lite"/>
    </source>
</evidence>
<proteinExistence type="predicted"/>
<reference evidence="3 4" key="1">
    <citation type="submission" date="2017-02" db="EMBL/GenBank/DDBJ databases">
        <title>Draft Genome Sequences of 'Candidatus Synechococcus spongiarum', Cyanobacterial Symbionts of the Mediterranean Sponge Aplysina aerophoba from two locations.</title>
        <authorList>
            <person name="Slaby B.M."/>
            <person name="Hentschel U."/>
        </authorList>
    </citation>
    <scope>NUCLEOTIDE SEQUENCE [LARGE SCALE GENOMIC DNA]</scope>
    <source>
        <strain evidence="3">LMB bulk15N</strain>
    </source>
</reference>
<protein>
    <recommendedName>
        <fullName evidence="2">DM13 domain-containing protein</fullName>
    </recommendedName>
</protein>
<feature type="region of interest" description="Disordered" evidence="1">
    <location>
        <begin position="1"/>
        <end position="37"/>
    </location>
</feature>
<gene>
    <name evidence="3" type="ORF">BV53_02615</name>
</gene>
<name>A0A1T1D4W0_9SYNE</name>
<sequence>MLATLAACQGEMPRMGSAPATSQEDKTMMSGEQAHDQTSMGNPIFSGTFRKAEFAAAGTFHVYRDGEITKLRLSEDFATNPAAPDLYLVIGNTANPIADKEYPYPLDKSEYVTVAELTSVTGAQDYELPADMDLSENSSVIIWCKQFNATMSYAPLQAL</sequence>
<organism evidence="3 4">
    <name type="scientific">Candidatus Synechococcus spongiarum LMB bulk15N</name>
    <dbReference type="NCBI Taxonomy" id="1943583"/>
    <lineage>
        <taxon>Bacteria</taxon>
        <taxon>Bacillati</taxon>
        <taxon>Cyanobacteriota</taxon>
        <taxon>Cyanophyceae</taxon>
        <taxon>Synechococcales</taxon>
        <taxon>Synechococcaceae</taxon>
        <taxon>Synechococcus</taxon>
    </lineage>
</organism>
<dbReference type="Pfam" id="PF10517">
    <property type="entry name" value="DM13"/>
    <property type="match status" value="1"/>
</dbReference>
<dbReference type="AlphaFoldDB" id="A0A1T1D4W0"/>
<evidence type="ECO:0000259" key="2">
    <source>
        <dbReference type="PROSITE" id="PS51549"/>
    </source>
</evidence>
<dbReference type="PROSITE" id="PS51549">
    <property type="entry name" value="DM13"/>
    <property type="match status" value="1"/>
</dbReference>
<feature type="domain" description="DM13" evidence="2">
    <location>
        <begin position="43"/>
        <end position="157"/>
    </location>
</feature>
<dbReference type="InterPro" id="IPR019545">
    <property type="entry name" value="DM13_domain"/>
</dbReference>
<dbReference type="Proteomes" id="UP000242590">
    <property type="component" value="Unassembled WGS sequence"/>
</dbReference>
<comment type="caution">
    <text evidence="3">The sequence shown here is derived from an EMBL/GenBank/DDBJ whole genome shotgun (WGS) entry which is preliminary data.</text>
</comment>
<dbReference type="EMBL" id="MWLE01000037">
    <property type="protein sequence ID" value="OOV35884.1"/>
    <property type="molecule type" value="Genomic_DNA"/>
</dbReference>